<dbReference type="GO" id="GO:0005615">
    <property type="term" value="C:extracellular space"/>
    <property type="evidence" value="ECO:0007669"/>
    <property type="project" value="TreeGrafter"/>
</dbReference>
<accession>A0A9X0A8H4</accession>
<dbReference type="Pfam" id="PF00019">
    <property type="entry name" value="TGF_beta"/>
    <property type="match status" value="1"/>
</dbReference>
<comment type="caution">
    <text evidence="11">The sequence shown here is derived from an EMBL/GenBank/DDBJ whole genome shotgun (WGS) entry which is preliminary data.</text>
</comment>
<evidence type="ECO:0000256" key="4">
    <source>
        <dbReference type="ARBA" id="ARBA00022729"/>
    </source>
</evidence>
<dbReference type="InterPro" id="IPR001839">
    <property type="entry name" value="TGF-b_C"/>
</dbReference>
<keyword evidence="6" id="KW-1015">Disulfide bond</keyword>
<comment type="subcellular location">
    <subcellularLocation>
        <location evidence="1">Secreted</location>
    </subcellularLocation>
</comment>
<feature type="region of interest" description="Disordered" evidence="9">
    <location>
        <begin position="184"/>
        <end position="207"/>
    </location>
</feature>
<dbReference type="GO" id="GO:0008083">
    <property type="term" value="F:growth factor activity"/>
    <property type="evidence" value="ECO:0007669"/>
    <property type="project" value="UniProtKB-KW"/>
</dbReference>
<dbReference type="PANTHER" id="PTHR11848">
    <property type="entry name" value="TGF-BETA FAMILY"/>
    <property type="match status" value="1"/>
</dbReference>
<keyword evidence="7" id="KW-0325">Glycoprotein</keyword>
<comment type="similarity">
    <text evidence="2 8">Belongs to the TGF-beta family.</text>
</comment>
<dbReference type="PANTHER" id="PTHR11848:SF263">
    <property type="entry name" value="PROTEIN DECAPENTAPLEGIC"/>
    <property type="match status" value="1"/>
</dbReference>
<reference evidence="11" key="1">
    <citation type="submission" date="2023-01" db="EMBL/GenBank/DDBJ databases">
        <title>Genome assembly of the deep-sea coral Lophelia pertusa.</title>
        <authorList>
            <person name="Herrera S."/>
            <person name="Cordes E."/>
        </authorList>
    </citation>
    <scope>NUCLEOTIDE SEQUENCE</scope>
    <source>
        <strain evidence="11">USNM1676648</strain>
        <tissue evidence="11">Polyp</tissue>
    </source>
</reference>
<dbReference type="AlphaFoldDB" id="A0A9X0A8H4"/>
<dbReference type="InterPro" id="IPR017948">
    <property type="entry name" value="TGFb_CS"/>
</dbReference>
<dbReference type="OrthoDB" id="5987191at2759"/>
<sequence>MLQPTAFNVPPFVMELYQTYANDYGTVERNSKRTPAATVHCFIAQGYNGIFFNLSLSDIGKDDPILSAEIKVMIQNIGPQAPLLSRGNLVMYDQFNKWIVQSVMIQRGGARSFVFPVLPLVKRWIYLPRLNHGVYIMLHPDHPGDDNQGSINVKMDSPGAAIVNRPLLVVQTQSKSQKVEALSFGTSHNQLSSPRHSRAIRDEGPCSRRPMRIEMGKSILWRDVIFPKFFDAYRCGGDCKYPLDKKVNPTNHAIVRALLFSSRPDQGSGEPCCVPIKLGGMSTIEKHNNRYSMHFYKEMAVEECGCR</sequence>
<proteinExistence type="inferred from homology"/>
<dbReference type="SMART" id="SM00204">
    <property type="entry name" value="TGFB"/>
    <property type="match status" value="1"/>
</dbReference>
<dbReference type="InterPro" id="IPR015615">
    <property type="entry name" value="TGF-beta-rel"/>
</dbReference>
<evidence type="ECO:0000313" key="11">
    <source>
        <dbReference type="EMBL" id="KAJ7394729.1"/>
    </source>
</evidence>
<dbReference type="PROSITE" id="PS51362">
    <property type="entry name" value="TGF_BETA_2"/>
    <property type="match status" value="1"/>
</dbReference>
<evidence type="ECO:0000256" key="2">
    <source>
        <dbReference type="ARBA" id="ARBA00006656"/>
    </source>
</evidence>
<dbReference type="Proteomes" id="UP001163046">
    <property type="component" value="Unassembled WGS sequence"/>
</dbReference>
<dbReference type="CDD" id="cd13756">
    <property type="entry name" value="TGF_beta_BMPs_GDFs"/>
    <property type="match status" value="1"/>
</dbReference>
<dbReference type="InterPro" id="IPR029034">
    <property type="entry name" value="Cystine-knot_cytokine"/>
</dbReference>
<dbReference type="EMBL" id="MU825396">
    <property type="protein sequence ID" value="KAJ7394729.1"/>
    <property type="molecule type" value="Genomic_DNA"/>
</dbReference>
<protein>
    <recommendedName>
        <fullName evidence="10">TGF-beta family profile domain-containing protein</fullName>
    </recommendedName>
</protein>
<feature type="compositionally biased region" description="Polar residues" evidence="9">
    <location>
        <begin position="184"/>
        <end position="194"/>
    </location>
</feature>
<keyword evidence="12" id="KW-1185">Reference proteome</keyword>
<evidence type="ECO:0000256" key="3">
    <source>
        <dbReference type="ARBA" id="ARBA00022525"/>
    </source>
</evidence>
<evidence type="ECO:0000256" key="1">
    <source>
        <dbReference type="ARBA" id="ARBA00004613"/>
    </source>
</evidence>
<dbReference type="GO" id="GO:0005125">
    <property type="term" value="F:cytokine activity"/>
    <property type="evidence" value="ECO:0007669"/>
    <property type="project" value="TreeGrafter"/>
</dbReference>
<feature type="domain" description="TGF-beta family profile" evidence="10">
    <location>
        <begin position="195"/>
        <end position="307"/>
    </location>
</feature>
<evidence type="ECO:0000259" key="10">
    <source>
        <dbReference type="PROSITE" id="PS51362"/>
    </source>
</evidence>
<evidence type="ECO:0000313" key="12">
    <source>
        <dbReference type="Proteomes" id="UP001163046"/>
    </source>
</evidence>
<keyword evidence="3" id="KW-0964">Secreted</keyword>
<gene>
    <name evidence="11" type="ORF">OS493_000555</name>
</gene>
<evidence type="ECO:0000256" key="5">
    <source>
        <dbReference type="ARBA" id="ARBA00023030"/>
    </source>
</evidence>
<organism evidence="11 12">
    <name type="scientific">Desmophyllum pertusum</name>
    <dbReference type="NCBI Taxonomy" id="174260"/>
    <lineage>
        <taxon>Eukaryota</taxon>
        <taxon>Metazoa</taxon>
        <taxon>Cnidaria</taxon>
        <taxon>Anthozoa</taxon>
        <taxon>Hexacorallia</taxon>
        <taxon>Scleractinia</taxon>
        <taxon>Caryophylliina</taxon>
        <taxon>Caryophylliidae</taxon>
        <taxon>Desmophyllum</taxon>
    </lineage>
</organism>
<evidence type="ECO:0000256" key="9">
    <source>
        <dbReference type="SAM" id="MobiDB-lite"/>
    </source>
</evidence>
<dbReference type="PROSITE" id="PS00250">
    <property type="entry name" value="TGF_BETA_1"/>
    <property type="match status" value="1"/>
</dbReference>
<dbReference type="SUPFAM" id="SSF57501">
    <property type="entry name" value="Cystine-knot cytokines"/>
    <property type="match status" value="1"/>
</dbReference>
<evidence type="ECO:0000256" key="8">
    <source>
        <dbReference type="RuleBase" id="RU000354"/>
    </source>
</evidence>
<dbReference type="Gene3D" id="2.10.90.10">
    <property type="entry name" value="Cystine-knot cytokines"/>
    <property type="match status" value="1"/>
</dbReference>
<evidence type="ECO:0000256" key="7">
    <source>
        <dbReference type="ARBA" id="ARBA00023180"/>
    </source>
</evidence>
<keyword evidence="5 8" id="KW-0339">Growth factor</keyword>
<evidence type="ECO:0000256" key="6">
    <source>
        <dbReference type="ARBA" id="ARBA00023157"/>
    </source>
</evidence>
<keyword evidence="4" id="KW-0732">Signal</keyword>
<name>A0A9X0A8H4_9CNID</name>